<dbReference type="InterPro" id="IPR038286">
    <property type="entry name" value="IPK_sf"/>
</dbReference>
<dbReference type="AlphaFoldDB" id="A0A0L0FST4"/>
<comment type="similarity">
    <text evidence="1 4">Belongs to the inositol phosphokinase (IPK) family.</text>
</comment>
<dbReference type="EMBL" id="KQ242251">
    <property type="protein sequence ID" value="KNC79754.1"/>
    <property type="molecule type" value="Genomic_DNA"/>
</dbReference>
<dbReference type="GO" id="GO:0016301">
    <property type="term" value="F:kinase activity"/>
    <property type="evidence" value="ECO:0007669"/>
    <property type="project" value="UniProtKB-KW"/>
</dbReference>
<dbReference type="eggNOG" id="KOG1620">
    <property type="taxonomic scope" value="Eukaryota"/>
</dbReference>
<dbReference type="EC" id="2.7.-.-" evidence="4"/>
<organism evidence="5 6">
    <name type="scientific">Sphaeroforma arctica JP610</name>
    <dbReference type="NCBI Taxonomy" id="667725"/>
    <lineage>
        <taxon>Eukaryota</taxon>
        <taxon>Ichthyosporea</taxon>
        <taxon>Ichthyophonida</taxon>
        <taxon>Sphaeroforma</taxon>
    </lineage>
</organism>
<dbReference type="GO" id="GO:0032958">
    <property type="term" value="P:inositol phosphate biosynthetic process"/>
    <property type="evidence" value="ECO:0007669"/>
    <property type="project" value="InterPro"/>
</dbReference>
<sequence length="193" mass="21824">MYLGVKTEGDTDYLVMENSVYGFVRPCVMDLKMGTKTYGEDATPEKIAREEKKYPPQKTLGFRFVGMKVWQPATESYSKTEREWCMAIDETTVGAGLERFFDNGTDALRKDVVSDVRDQIEKIKLTLENHPFMRLYGSSLLVVYEGDPSASNKKPLVKMIDFAHPFPINDGGVDTGYILGCSTILTELERITH</sequence>
<dbReference type="Proteomes" id="UP000054560">
    <property type="component" value="Unassembled WGS sequence"/>
</dbReference>
<dbReference type="Gene3D" id="3.30.470.160">
    <property type="entry name" value="Inositol polyphosphate kinase"/>
    <property type="match status" value="1"/>
</dbReference>
<proteinExistence type="inferred from homology"/>
<evidence type="ECO:0000256" key="4">
    <source>
        <dbReference type="RuleBase" id="RU363090"/>
    </source>
</evidence>
<dbReference type="STRING" id="667725.A0A0L0FST4"/>
<keyword evidence="3 4" id="KW-0418">Kinase</keyword>
<accession>A0A0L0FST4</accession>
<reference evidence="5 6" key="1">
    <citation type="submission" date="2011-02" db="EMBL/GenBank/DDBJ databases">
        <title>The Genome Sequence of Sphaeroforma arctica JP610.</title>
        <authorList>
            <consortium name="The Broad Institute Genome Sequencing Platform"/>
            <person name="Russ C."/>
            <person name="Cuomo C."/>
            <person name="Young S.K."/>
            <person name="Zeng Q."/>
            <person name="Gargeya S."/>
            <person name="Alvarado L."/>
            <person name="Berlin A."/>
            <person name="Chapman S.B."/>
            <person name="Chen Z."/>
            <person name="Freedman E."/>
            <person name="Gellesch M."/>
            <person name="Goldberg J."/>
            <person name="Griggs A."/>
            <person name="Gujja S."/>
            <person name="Heilman E."/>
            <person name="Heiman D."/>
            <person name="Howarth C."/>
            <person name="Mehta T."/>
            <person name="Neiman D."/>
            <person name="Pearson M."/>
            <person name="Roberts A."/>
            <person name="Saif S."/>
            <person name="Shea T."/>
            <person name="Shenoy N."/>
            <person name="Sisk P."/>
            <person name="Stolte C."/>
            <person name="Sykes S."/>
            <person name="White J."/>
            <person name="Yandava C."/>
            <person name="Burger G."/>
            <person name="Gray M.W."/>
            <person name="Holland P.W.H."/>
            <person name="King N."/>
            <person name="Lang F.B.F."/>
            <person name="Roger A.J."/>
            <person name="Ruiz-Trillo I."/>
            <person name="Haas B."/>
            <person name="Nusbaum C."/>
            <person name="Birren B."/>
        </authorList>
    </citation>
    <scope>NUCLEOTIDE SEQUENCE [LARGE SCALE GENOMIC DNA]</scope>
    <source>
        <strain evidence="5 6">JP610</strain>
    </source>
</reference>
<evidence type="ECO:0000313" key="6">
    <source>
        <dbReference type="Proteomes" id="UP000054560"/>
    </source>
</evidence>
<dbReference type="GeneID" id="25908370"/>
<protein>
    <recommendedName>
        <fullName evidence="4">Kinase</fullName>
        <ecNumber evidence="4">2.7.-.-</ecNumber>
    </recommendedName>
</protein>
<evidence type="ECO:0000256" key="2">
    <source>
        <dbReference type="ARBA" id="ARBA00022679"/>
    </source>
</evidence>
<dbReference type="GO" id="GO:0005634">
    <property type="term" value="C:nucleus"/>
    <property type="evidence" value="ECO:0007669"/>
    <property type="project" value="TreeGrafter"/>
</dbReference>
<evidence type="ECO:0000256" key="3">
    <source>
        <dbReference type="ARBA" id="ARBA00022777"/>
    </source>
</evidence>
<evidence type="ECO:0000313" key="5">
    <source>
        <dbReference type="EMBL" id="KNC79754.1"/>
    </source>
</evidence>
<dbReference type="Pfam" id="PF03770">
    <property type="entry name" value="IPK"/>
    <property type="match status" value="1"/>
</dbReference>
<dbReference type="PANTHER" id="PTHR12400">
    <property type="entry name" value="INOSITOL POLYPHOSPHATE KINASE"/>
    <property type="match status" value="1"/>
</dbReference>
<keyword evidence="6" id="KW-1185">Reference proteome</keyword>
<dbReference type="InterPro" id="IPR005522">
    <property type="entry name" value="IPK"/>
</dbReference>
<name>A0A0L0FST4_9EUKA</name>
<dbReference type="OrthoDB" id="338650at2759"/>
<gene>
    <name evidence="5" type="ORF">SARC_07866</name>
</gene>
<dbReference type="RefSeq" id="XP_014153656.1">
    <property type="nucleotide sequence ID" value="XM_014298181.1"/>
</dbReference>
<evidence type="ECO:0000256" key="1">
    <source>
        <dbReference type="ARBA" id="ARBA00007374"/>
    </source>
</evidence>
<keyword evidence="2 4" id="KW-0808">Transferase</keyword>
<dbReference type="PANTHER" id="PTHR12400:SF21">
    <property type="entry name" value="KINASE"/>
    <property type="match status" value="1"/>
</dbReference>
<dbReference type="GO" id="GO:0005737">
    <property type="term" value="C:cytoplasm"/>
    <property type="evidence" value="ECO:0007669"/>
    <property type="project" value="TreeGrafter"/>
</dbReference>
<dbReference type="SUPFAM" id="SSF56104">
    <property type="entry name" value="SAICAR synthase-like"/>
    <property type="match status" value="1"/>
</dbReference>